<feature type="compositionally biased region" description="Polar residues" evidence="1">
    <location>
        <begin position="95"/>
        <end position="104"/>
    </location>
</feature>
<feature type="region of interest" description="Disordered" evidence="1">
    <location>
        <begin position="71"/>
        <end position="104"/>
    </location>
</feature>
<evidence type="ECO:0000313" key="2">
    <source>
        <dbReference type="EMBL" id="CAG9566531.1"/>
    </source>
</evidence>
<name>A0A8J2QPG3_9NEOP</name>
<proteinExistence type="predicted"/>
<evidence type="ECO:0000256" key="1">
    <source>
        <dbReference type="SAM" id="MobiDB-lite"/>
    </source>
</evidence>
<dbReference type="AlphaFoldDB" id="A0A8J2QPG3"/>
<sequence>MPKCQHERTRYSIDLIPSTPLQPNCTFACVHVYPTSIFRAVAAYYAYLLNVQGGVQFRLALEEFRLRPGSGMQHTRKRTSVGGRGDCTELRKVPATTTRQSVIE</sequence>
<gene>
    <name evidence="2" type="ORF">DCHRY22_LOCUS7152</name>
</gene>
<protein>
    <submittedName>
        <fullName evidence="2">(African queen) hypothetical protein</fullName>
    </submittedName>
</protein>
<evidence type="ECO:0000313" key="3">
    <source>
        <dbReference type="Proteomes" id="UP000789524"/>
    </source>
</evidence>
<keyword evidence="3" id="KW-1185">Reference proteome</keyword>
<accession>A0A8J2QPG3</accession>
<dbReference type="EMBL" id="CAKASE010000057">
    <property type="protein sequence ID" value="CAG9566531.1"/>
    <property type="molecule type" value="Genomic_DNA"/>
</dbReference>
<comment type="caution">
    <text evidence="2">The sequence shown here is derived from an EMBL/GenBank/DDBJ whole genome shotgun (WGS) entry which is preliminary data.</text>
</comment>
<reference evidence="2" key="1">
    <citation type="submission" date="2021-09" db="EMBL/GenBank/DDBJ databases">
        <authorList>
            <person name="Martin H S."/>
        </authorList>
    </citation>
    <scope>NUCLEOTIDE SEQUENCE</scope>
</reference>
<dbReference type="Proteomes" id="UP000789524">
    <property type="component" value="Unassembled WGS sequence"/>
</dbReference>
<organism evidence="2 3">
    <name type="scientific">Danaus chrysippus</name>
    <name type="common">African queen</name>
    <dbReference type="NCBI Taxonomy" id="151541"/>
    <lineage>
        <taxon>Eukaryota</taxon>
        <taxon>Metazoa</taxon>
        <taxon>Ecdysozoa</taxon>
        <taxon>Arthropoda</taxon>
        <taxon>Hexapoda</taxon>
        <taxon>Insecta</taxon>
        <taxon>Pterygota</taxon>
        <taxon>Neoptera</taxon>
        <taxon>Endopterygota</taxon>
        <taxon>Lepidoptera</taxon>
        <taxon>Glossata</taxon>
        <taxon>Ditrysia</taxon>
        <taxon>Papilionoidea</taxon>
        <taxon>Nymphalidae</taxon>
        <taxon>Danainae</taxon>
        <taxon>Danaini</taxon>
        <taxon>Danaina</taxon>
        <taxon>Danaus</taxon>
        <taxon>Anosia</taxon>
    </lineage>
</organism>